<sequence length="467" mass="48980">MLAFDRNPPLSAPLRYFLSAPLFAALAAALLLWQGGDALASRWSPATLALTHLLTLGCLSMTMVGALLQILPVVAGVALPRAALTTGVAHVGLCAGSLLLAAGFWLQRPALFQLAMATLLPALLMLLSACALGLWRHAGELKQQARGGASATVTGIRLALAALAVTVTLGGLLAAAFAWPAGFARGAAGVAQAAAAWSAALFPGPADAPPLLAQFSVLDLLDLHVAWGLLGWVGVLVAGVAFQVIPMFQVTEPYPHQLTRWFGTAAFALLAALSLMYGLGDGLPRQTVALLLAAVFALFALTTVWLLARRKRPRAEPTTIFWRCAMASLLAALLVWLLPYAPTARPLALGVLMIVGFGLSSINGMLYKIVPFLVWYHLQATPARAAGQVPGVNRVIPERHARWQLGLHLLALALLLAACYQPALLARPAAALLCASCLALWWNLFAAVRLYGRLNAVAPKGAAQASA</sequence>
<reference evidence="2 3" key="1">
    <citation type="submission" date="2016-10" db="EMBL/GenBank/DDBJ databases">
        <authorList>
            <person name="de Groot N.N."/>
        </authorList>
    </citation>
    <scope>NUCLEOTIDE SEQUENCE [LARGE SCALE GENOMIC DNA]</scope>
    <source>
        <strain evidence="2 3">ATCC 43154</strain>
    </source>
</reference>
<keyword evidence="1" id="KW-0472">Membrane</keyword>
<feature type="transmembrane region" description="Helical" evidence="1">
    <location>
        <begin position="225"/>
        <end position="246"/>
    </location>
</feature>
<keyword evidence="1" id="KW-1133">Transmembrane helix</keyword>
<feature type="transmembrane region" description="Helical" evidence="1">
    <location>
        <begin position="320"/>
        <end position="341"/>
    </location>
</feature>
<dbReference type="AlphaFoldDB" id="A0A1I4TRF2"/>
<feature type="transmembrane region" description="Helical" evidence="1">
    <location>
        <begin position="87"/>
        <end position="106"/>
    </location>
</feature>
<evidence type="ECO:0000313" key="3">
    <source>
        <dbReference type="Proteomes" id="UP000199470"/>
    </source>
</evidence>
<gene>
    <name evidence="2" type="ORF">SAMN02982985_05311</name>
</gene>
<dbReference type="Proteomes" id="UP000199470">
    <property type="component" value="Unassembled WGS sequence"/>
</dbReference>
<feature type="transmembrane region" description="Helical" evidence="1">
    <location>
        <begin position="289"/>
        <end position="308"/>
    </location>
</feature>
<feature type="transmembrane region" description="Helical" evidence="1">
    <location>
        <begin position="429"/>
        <end position="451"/>
    </location>
</feature>
<feature type="transmembrane region" description="Helical" evidence="1">
    <location>
        <begin position="53"/>
        <end position="75"/>
    </location>
</feature>
<feature type="transmembrane region" description="Helical" evidence="1">
    <location>
        <begin position="405"/>
        <end position="423"/>
    </location>
</feature>
<evidence type="ECO:0000256" key="1">
    <source>
        <dbReference type="SAM" id="Phobius"/>
    </source>
</evidence>
<feature type="transmembrane region" description="Helical" evidence="1">
    <location>
        <begin position="112"/>
        <end position="135"/>
    </location>
</feature>
<protein>
    <submittedName>
        <fullName evidence="2">Uncharacterized protein</fullName>
    </submittedName>
</protein>
<proteinExistence type="predicted"/>
<feature type="transmembrane region" description="Helical" evidence="1">
    <location>
        <begin position="258"/>
        <end position="277"/>
    </location>
</feature>
<dbReference type="EMBL" id="FOTW01000033">
    <property type="protein sequence ID" value="SFM79201.1"/>
    <property type="molecule type" value="Genomic_DNA"/>
</dbReference>
<feature type="transmembrane region" description="Helical" evidence="1">
    <location>
        <begin position="347"/>
        <end position="367"/>
    </location>
</feature>
<organism evidence="2 3">
    <name type="scientific">Rugamonas rubra</name>
    <dbReference type="NCBI Taxonomy" id="758825"/>
    <lineage>
        <taxon>Bacteria</taxon>
        <taxon>Pseudomonadati</taxon>
        <taxon>Pseudomonadota</taxon>
        <taxon>Betaproteobacteria</taxon>
        <taxon>Burkholderiales</taxon>
        <taxon>Oxalobacteraceae</taxon>
        <taxon>Telluria group</taxon>
        <taxon>Rugamonas</taxon>
    </lineage>
</organism>
<name>A0A1I4TRF2_9BURK</name>
<keyword evidence="1" id="KW-0812">Transmembrane</keyword>
<dbReference type="STRING" id="758825.SAMN02982985_05311"/>
<feature type="transmembrane region" description="Helical" evidence="1">
    <location>
        <begin position="12"/>
        <end position="33"/>
    </location>
</feature>
<accession>A0A1I4TRF2</accession>
<evidence type="ECO:0000313" key="2">
    <source>
        <dbReference type="EMBL" id="SFM79201.1"/>
    </source>
</evidence>
<feature type="transmembrane region" description="Helical" evidence="1">
    <location>
        <begin position="156"/>
        <end position="179"/>
    </location>
</feature>
<keyword evidence="3" id="KW-1185">Reference proteome</keyword>